<sequence>MGQNGDSLPEYFGRPAGAGSGGDPAGDRVPGFDFQRQAAPGRDSVDRGGPAGSDRCLRRKPRSAGGTGALDQHPRPFRHRGAGADVYLQHPERQGGRVGQGAGGDVSGGRGDADAVEERFLREFFGRRRKSRLRDCRRLFRQRQILENRKNRGRGRRERV</sequence>
<feature type="compositionally biased region" description="Gly residues" evidence="1">
    <location>
        <begin position="96"/>
        <end position="110"/>
    </location>
</feature>
<protein>
    <submittedName>
        <fullName evidence="2">Uncharacterized protein</fullName>
    </submittedName>
</protein>
<accession>A0A645GE01</accession>
<organism evidence="2">
    <name type="scientific">bioreactor metagenome</name>
    <dbReference type="NCBI Taxonomy" id="1076179"/>
    <lineage>
        <taxon>unclassified sequences</taxon>
        <taxon>metagenomes</taxon>
        <taxon>ecological metagenomes</taxon>
    </lineage>
</organism>
<reference evidence="2" key="1">
    <citation type="submission" date="2019-08" db="EMBL/GenBank/DDBJ databases">
        <authorList>
            <person name="Kucharzyk K."/>
            <person name="Murdoch R.W."/>
            <person name="Higgins S."/>
            <person name="Loffler F."/>
        </authorList>
    </citation>
    <scope>NUCLEOTIDE SEQUENCE</scope>
</reference>
<evidence type="ECO:0000313" key="2">
    <source>
        <dbReference type="EMBL" id="MPN22234.1"/>
    </source>
</evidence>
<dbReference type="AlphaFoldDB" id="A0A645GE01"/>
<proteinExistence type="predicted"/>
<dbReference type="EMBL" id="VSSQ01070436">
    <property type="protein sequence ID" value="MPN22234.1"/>
    <property type="molecule type" value="Genomic_DNA"/>
</dbReference>
<name>A0A645GE01_9ZZZZ</name>
<evidence type="ECO:0000256" key="1">
    <source>
        <dbReference type="SAM" id="MobiDB-lite"/>
    </source>
</evidence>
<feature type="region of interest" description="Disordered" evidence="1">
    <location>
        <begin position="1"/>
        <end position="113"/>
    </location>
</feature>
<comment type="caution">
    <text evidence="2">The sequence shown here is derived from an EMBL/GenBank/DDBJ whole genome shotgun (WGS) entry which is preliminary data.</text>
</comment>
<gene>
    <name evidence="2" type="ORF">SDC9_169617</name>
</gene>